<reference evidence="1 2" key="2">
    <citation type="journal article" date="2016" name="Genome Announc.">
        <title>Complete Genome Sequence of Sphingopyxis terrae Strain 203-1 (NBRC 111660), a Polyethylene Glycol Degrader.</title>
        <authorList>
            <person name="Ohtsubo Y."/>
            <person name="Nonoyama S."/>
            <person name="Nagata Y."/>
            <person name="Numata M."/>
            <person name="Tsuchikane K."/>
            <person name="Hosoyama A."/>
            <person name="Yamazoe A."/>
            <person name="Tsuda M."/>
            <person name="Fujita N."/>
            <person name="Kawai F."/>
        </authorList>
    </citation>
    <scope>NUCLEOTIDE SEQUENCE [LARGE SCALE GENOMIC DNA]</scope>
    <source>
        <strain evidence="1 2">203-1</strain>
    </source>
</reference>
<organism evidence="1 2">
    <name type="scientific">Sphingopyxis terrae subsp. terrae NBRC 15098</name>
    <dbReference type="NCBI Taxonomy" id="1219058"/>
    <lineage>
        <taxon>Bacteria</taxon>
        <taxon>Pseudomonadati</taxon>
        <taxon>Pseudomonadota</taxon>
        <taxon>Alphaproteobacteria</taxon>
        <taxon>Sphingomonadales</taxon>
        <taxon>Sphingomonadaceae</taxon>
        <taxon>Sphingopyxis</taxon>
    </lineage>
</organism>
<proteinExistence type="predicted"/>
<dbReference type="EMBL" id="CP013342">
    <property type="protein sequence ID" value="AMU93639.1"/>
    <property type="molecule type" value="Genomic_DNA"/>
</dbReference>
<reference evidence="2" key="1">
    <citation type="submission" date="2015-11" db="EMBL/GenBank/DDBJ databases">
        <title>Complete genome sequence of a polyethylene glycol-degrading strain Sphingopyxis terrae strain 203-1 (NBRC 15098).</title>
        <authorList>
            <person name="Yoshiyuki O."/>
            <person name="Shouta N."/>
            <person name="Nagata Y."/>
            <person name="Numata M."/>
            <person name="Tsuchikane K."/>
            <person name="Hosoyama A."/>
            <person name="Yamazoe A."/>
            <person name="Tsuda M."/>
            <person name="Fujita N."/>
            <person name="Kawai F."/>
        </authorList>
    </citation>
    <scope>NUCLEOTIDE SEQUENCE [LARGE SCALE GENOMIC DNA]</scope>
    <source>
        <strain evidence="2">203-1</strain>
    </source>
</reference>
<gene>
    <name evidence="1" type="ORF">AOA14_03340</name>
</gene>
<evidence type="ECO:0000313" key="1">
    <source>
        <dbReference type="EMBL" id="AMU93639.1"/>
    </source>
</evidence>
<protein>
    <submittedName>
        <fullName evidence="1">Uncharacterized protein</fullName>
    </submittedName>
</protein>
<dbReference type="STRING" id="1219058.AOA14_03340"/>
<sequence>MNLLPSDLPHPADATSLSKPGFDILLAVSRARQAALPTVRLLRERETDESHAAAVGAVREMLGGGVQALDDGMLRPARFFDLSDEANGLPETVNSAFTRGFQPMLNPSSIKARTSALPIPHDEDFME</sequence>
<dbReference type="KEGG" id="ster:AOA14_03340"/>
<dbReference type="RefSeq" id="WP_062769927.1">
    <property type="nucleotide sequence ID" value="NZ_BCZQ01000033.1"/>
</dbReference>
<name>A0A142VV84_9SPHN</name>
<accession>A0A142VV84</accession>
<evidence type="ECO:0000313" key="2">
    <source>
        <dbReference type="Proteomes" id="UP000076234"/>
    </source>
</evidence>
<dbReference type="Proteomes" id="UP000076234">
    <property type="component" value="Chromosome"/>
</dbReference>
<dbReference type="AlphaFoldDB" id="A0A142VV84"/>